<name>A0ABV0QK77_9TELE</name>
<dbReference type="EMBL" id="JAHRIN010015468">
    <property type="protein sequence ID" value="MEQ2196226.1"/>
    <property type="molecule type" value="Genomic_DNA"/>
</dbReference>
<gene>
    <name evidence="3" type="ORF">XENOCAPTIV_027331</name>
</gene>
<organism evidence="3 4">
    <name type="scientific">Xenoophorus captivus</name>
    <dbReference type="NCBI Taxonomy" id="1517983"/>
    <lineage>
        <taxon>Eukaryota</taxon>
        <taxon>Metazoa</taxon>
        <taxon>Chordata</taxon>
        <taxon>Craniata</taxon>
        <taxon>Vertebrata</taxon>
        <taxon>Euteleostomi</taxon>
        <taxon>Actinopterygii</taxon>
        <taxon>Neopterygii</taxon>
        <taxon>Teleostei</taxon>
        <taxon>Neoteleostei</taxon>
        <taxon>Acanthomorphata</taxon>
        <taxon>Ovalentaria</taxon>
        <taxon>Atherinomorphae</taxon>
        <taxon>Cyprinodontiformes</taxon>
        <taxon>Goodeidae</taxon>
        <taxon>Xenoophorus</taxon>
    </lineage>
</organism>
<evidence type="ECO:0000313" key="3">
    <source>
        <dbReference type="EMBL" id="MEQ2196226.1"/>
    </source>
</evidence>
<reference evidence="3 4" key="1">
    <citation type="submission" date="2021-06" db="EMBL/GenBank/DDBJ databases">
        <authorList>
            <person name="Palmer J.M."/>
        </authorList>
    </citation>
    <scope>NUCLEOTIDE SEQUENCE [LARGE SCALE GENOMIC DNA]</scope>
    <source>
        <strain evidence="3 4">XC_2019</strain>
        <tissue evidence="3">Muscle</tissue>
    </source>
</reference>
<dbReference type="InterPro" id="IPR032444">
    <property type="entry name" value="Keratin_2_head"/>
</dbReference>
<sequence>MAFRPTRTSCSTPGPKRNFSSRSYTGSFNTRSYSSYAGAGLNASSALGLSVSPRSTLNRGLTVCSGLGEISQAPVRAVAVNESLLVPLNFEIDHTLQAVRTQEKDQIKGLNNRFASFIDK</sequence>
<evidence type="ECO:0000256" key="1">
    <source>
        <dbReference type="SAM" id="MobiDB-lite"/>
    </source>
</evidence>
<comment type="caution">
    <text evidence="3">The sequence shown here is derived from an EMBL/GenBank/DDBJ whole genome shotgun (WGS) entry which is preliminary data.</text>
</comment>
<accession>A0ABV0QK77</accession>
<feature type="domain" description="Keratin type II head" evidence="2">
    <location>
        <begin position="22"/>
        <end position="99"/>
    </location>
</feature>
<proteinExistence type="predicted"/>
<dbReference type="Proteomes" id="UP001434883">
    <property type="component" value="Unassembled WGS sequence"/>
</dbReference>
<feature type="region of interest" description="Disordered" evidence="1">
    <location>
        <begin position="1"/>
        <end position="26"/>
    </location>
</feature>
<dbReference type="Pfam" id="PF16208">
    <property type="entry name" value="Keratin_2_head"/>
    <property type="match status" value="1"/>
</dbReference>
<protein>
    <recommendedName>
        <fullName evidence="2">Keratin type II head domain-containing protein</fullName>
    </recommendedName>
</protein>
<dbReference type="PANTHER" id="PTHR45616:SF59">
    <property type="entry name" value="KERATIN, TYPE II CYTOSKELETAL 8"/>
    <property type="match status" value="1"/>
</dbReference>
<keyword evidence="4" id="KW-1185">Reference proteome</keyword>
<feature type="non-terminal residue" evidence="3">
    <location>
        <position position="120"/>
    </location>
</feature>
<dbReference type="PANTHER" id="PTHR45616">
    <property type="entry name" value="GATA-TYPE DOMAIN-CONTAINING PROTEIN"/>
    <property type="match status" value="1"/>
</dbReference>
<evidence type="ECO:0000259" key="2">
    <source>
        <dbReference type="Pfam" id="PF16208"/>
    </source>
</evidence>
<evidence type="ECO:0000313" key="4">
    <source>
        <dbReference type="Proteomes" id="UP001434883"/>
    </source>
</evidence>